<feature type="compositionally biased region" description="Polar residues" evidence="1">
    <location>
        <begin position="7"/>
        <end position="20"/>
    </location>
</feature>
<dbReference type="GO" id="GO:0007218">
    <property type="term" value="P:neuropeptide signaling pathway"/>
    <property type="evidence" value="ECO:0007669"/>
    <property type="project" value="UniProtKB-KW"/>
</dbReference>
<dbReference type="OrthoDB" id="6426745at2759"/>
<feature type="region of interest" description="Disordered" evidence="1">
    <location>
        <begin position="558"/>
        <end position="578"/>
    </location>
</feature>
<evidence type="ECO:0000256" key="1">
    <source>
        <dbReference type="SAM" id="MobiDB-lite"/>
    </source>
</evidence>
<feature type="compositionally biased region" description="Acidic residues" evidence="1">
    <location>
        <begin position="565"/>
        <end position="578"/>
    </location>
</feature>
<proteinExistence type="predicted"/>
<evidence type="ECO:0000313" key="2">
    <source>
        <dbReference type="EMBL" id="GBN18409.1"/>
    </source>
</evidence>
<feature type="compositionally biased region" description="Polar residues" evidence="1">
    <location>
        <begin position="142"/>
        <end position="161"/>
    </location>
</feature>
<keyword evidence="3" id="KW-1185">Reference proteome</keyword>
<protein>
    <submittedName>
        <fullName evidence="2">Neuropeptide-like 1</fullName>
    </submittedName>
</protein>
<reference evidence="2 3" key="1">
    <citation type="journal article" date="2019" name="Sci. Rep.">
        <title>Orb-weaving spider Araneus ventricosus genome elucidates the spidroin gene catalogue.</title>
        <authorList>
            <person name="Kono N."/>
            <person name="Nakamura H."/>
            <person name="Ohtoshi R."/>
            <person name="Moran D.A.P."/>
            <person name="Shinohara A."/>
            <person name="Yoshida Y."/>
            <person name="Fujiwara M."/>
            <person name="Mori M."/>
            <person name="Tomita M."/>
            <person name="Arakawa K."/>
        </authorList>
    </citation>
    <scope>NUCLEOTIDE SEQUENCE [LARGE SCALE GENOMIC DNA]</scope>
</reference>
<comment type="caution">
    <text evidence="2">The sequence shown here is derived from an EMBL/GenBank/DDBJ whole genome shotgun (WGS) entry which is preliminary data.</text>
</comment>
<dbReference type="Proteomes" id="UP000499080">
    <property type="component" value="Unassembled WGS sequence"/>
</dbReference>
<feature type="region of interest" description="Disordered" evidence="1">
    <location>
        <begin position="1"/>
        <end position="53"/>
    </location>
</feature>
<dbReference type="AlphaFoldDB" id="A0A4Y2LVA3"/>
<sequence length="699" mass="78898">MIESGGIQKNSKSKTSSADSNLGPRCEASGTSKDLPTLKPIFEGRNETSNLPCEGRKRGWVIFHSQADDDIVPDKRYVAALAKNGRLPKFITAQKKDSKEMSPTEDSASYRNDEMRMEYPNFILSEDKRNIGAFFESRGRPSFTSVSGNDPSESNGDTSSTEAKRNVATLARLGRLNAIRYGRLQSRLVGAKRINNDQNIPVKETNDEANDIDVIGEIDCHDGNEEQVVELTPNWQKKRYVAALARSGRLPIWHSQRMWGAGKRDDSYPYGDDSRYNGDNDDMDNAIDETARVTPKYKRCKKVYGFEPQKRNIAALAKNGRLPFNAYQDDKRNIQAMARNGNLPFSNYQDEKRNIQAMARNGNLPFSNYQDEKRNIQAMARNGNLRFNNQDSKRNVQAMARNGKLPSFSRLDEKRNVQAMARNGKLPSFSYQDDKRNVQAMARNGKLPSFSYQDGKRNVQAMARNGNLPFTKNEDEKRNVQAMARKGLLSSFSVQDGKRNVQAMARNGNLPFTKTEDDKRNIQSMARNGKLLYNSYGNEKRNIQAMARSGKLLFNSYPNGKRSEEESEWDENTAEGDFQEDKRNLAALARKGKLPFSNMKRNLAAMARNGKLPFNNYPTMKREEDESMWEDNASSSELQEDKRNVAALARNGKLPGQSYREGKRNIAALARNGKLPAFNEDGKRNIGSLARKGMLPVSV</sequence>
<accession>A0A4Y2LVA3</accession>
<gene>
    <name evidence="2" type="primary">EAG_05659</name>
    <name evidence="2" type="ORF">AVEN_189337_1</name>
</gene>
<dbReference type="EMBL" id="BGPR01006374">
    <property type="protein sequence ID" value="GBN18409.1"/>
    <property type="molecule type" value="Genomic_DNA"/>
</dbReference>
<organism evidence="2 3">
    <name type="scientific">Araneus ventricosus</name>
    <name type="common">Orbweaver spider</name>
    <name type="synonym">Epeira ventricosa</name>
    <dbReference type="NCBI Taxonomy" id="182803"/>
    <lineage>
        <taxon>Eukaryota</taxon>
        <taxon>Metazoa</taxon>
        <taxon>Ecdysozoa</taxon>
        <taxon>Arthropoda</taxon>
        <taxon>Chelicerata</taxon>
        <taxon>Arachnida</taxon>
        <taxon>Araneae</taxon>
        <taxon>Araneomorphae</taxon>
        <taxon>Entelegynae</taxon>
        <taxon>Araneoidea</taxon>
        <taxon>Araneidae</taxon>
        <taxon>Araneus</taxon>
    </lineage>
</organism>
<name>A0A4Y2LVA3_ARAVE</name>
<feature type="region of interest" description="Disordered" evidence="1">
    <location>
        <begin position="140"/>
        <end position="163"/>
    </location>
</feature>
<keyword evidence="2" id="KW-0527">Neuropeptide</keyword>
<evidence type="ECO:0000313" key="3">
    <source>
        <dbReference type="Proteomes" id="UP000499080"/>
    </source>
</evidence>